<proteinExistence type="predicted"/>
<dbReference type="Proteomes" id="UP000249239">
    <property type="component" value="Unassembled WGS sequence"/>
</dbReference>
<reference evidence="2 3" key="1">
    <citation type="submission" date="2018-06" db="EMBL/GenBank/DDBJ databases">
        <title>Genomic Encyclopedia of Archaeal and Bacterial Type Strains, Phase II (KMG-II): from individual species to whole genera.</title>
        <authorList>
            <person name="Goeker M."/>
        </authorList>
    </citation>
    <scope>NUCLEOTIDE SEQUENCE [LARGE SCALE GENOMIC DNA]</scope>
    <source>
        <strain evidence="2 3">DSM 6779</strain>
    </source>
</reference>
<dbReference type="InterPro" id="IPR025293">
    <property type="entry name" value="YfiR/HmsC-like"/>
</dbReference>
<name>A0A2W7NFI9_9BACT</name>
<gene>
    <name evidence="2" type="ORF">LX69_00818</name>
</gene>
<comment type="caution">
    <text evidence="2">The sequence shown here is derived from an EMBL/GenBank/DDBJ whole genome shotgun (WGS) entry which is preliminary data.</text>
</comment>
<keyword evidence="3" id="KW-1185">Reference proteome</keyword>
<dbReference type="AlphaFoldDB" id="A0A2W7NFI9"/>
<evidence type="ECO:0000313" key="3">
    <source>
        <dbReference type="Proteomes" id="UP000249239"/>
    </source>
</evidence>
<evidence type="ECO:0000256" key="1">
    <source>
        <dbReference type="SAM" id="SignalP"/>
    </source>
</evidence>
<accession>A0A2W7NFI9</accession>
<dbReference type="Pfam" id="PF13689">
    <property type="entry name" value="DUF4154"/>
    <property type="match status" value="1"/>
</dbReference>
<sequence length="173" mass="19247">MIKTMKRKNILSAFATILFFSIFASANGQIQKHQASYIYTFTRFIEWPTQGQTEFVIGVIGKNHPLTAELKASSSGRSVGALPIKIVEYASADVMGDCHILFVPDEKSSQLKKVDSKVSNKSTIVITEEQDWVPSESTINLQIIDSKLAFNINKAQFNTKSMRVSDKLLALSK</sequence>
<dbReference type="EMBL" id="QKZK01000005">
    <property type="protein sequence ID" value="PZX19151.1"/>
    <property type="molecule type" value="Genomic_DNA"/>
</dbReference>
<keyword evidence="1" id="KW-0732">Signal</keyword>
<dbReference type="OrthoDB" id="1342147at2"/>
<feature type="signal peptide" evidence="1">
    <location>
        <begin position="1"/>
        <end position="26"/>
    </location>
</feature>
<evidence type="ECO:0000313" key="2">
    <source>
        <dbReference type="EMBL" id="PZX19151.1"/>
    </source>
</evidence>
<protein>
    <submittedName>
        <fullName evidence="2">Uncharacterized protein DUF4154</fullName>
    </submittedName>
</protein>
<organism evidence="2 3">
    <name type="scientific">Breznakibacter xylanolyticus</name>
    <dbReference type="NCBI Taxonomy" id="990"/>
    <lineage>
        <taxon>Bacteria</taxon>
        <taxon>Pseudomonadati</taxon>
        <taxon>Bacteroidota</taxon>
        <taxon>Bacteroidia</taxon>
        <taxon>Marinilabiliales</taxon>
        <taxon>Marinilabiliaceae</taxon>
        <taxon>Breznakibacter</taxon>
    </lineage>
</organism>
<feature type="chain" id="PRO_5015980304" evidence="1">
    <location>
        <begin position="27"/>
        <end position="173"/>
    </location>
</feature>